<accession>E4YWU7</accession>
<dbReference type="Proteomes" id="UP000011014">
    <property type="component" value="Unassembled WGS sequence"/>
</dbReference>
<proteinExistence type="predicted"/>
<reference evidence="1" key="1">
    <citation type="journal article" date="2010" name="Science">
        <title>Plasticity of animal genome architecture unmasked by rapid evolution of a pelagic tunicate.</title>
        <authorList>
            <person name="Denoeud F."/>
            <person name="Henriet S."/>
            <person name="Mungpakdee S."/>
            <person name="Aury J.M."/>
            <person name="Da Silva C."/>
            <person name="Brinkmann H."/>
            <person name="Mikhaleva J."/>
            <person name="Olsen L.C."/>
            <person name="Jubin C."/>
            <person name="Canestro C."/>
            <person name="Bouquet J.M."/>
            <person name="Danks G."/>
            <person name="Poulain J."/>
            <person name="Campsteijn C."/>
            <person name="Adamski M."/>
            <person name="Cross I."/>
            <person name="Yadetie F."/>
            <person name="Muffato M."/>
            <person name="Louis A."/>
            <person name="Butcher S."/>
            <person name="Tsagkogeorga G."/>
            <person name="Konrad A."/>
            <person name="Singh S."/>
            <person name="Jensen M.F."/>
            <person name="Cong E.H."/>
            <person name="Eikeseth-Otteraa H."/>
            <person name="Noel B."/>
            <person name="Anthouard V."/>
            <person name="Porcel B.M."/>
            <person name="Kachouri-Lafond R."/>
            <person name="Nishino A."/>
            <person name="Ugolini M."/>
            <person name="Chourrout P."/>
            <person name="Nishida H."/>
            <person name="Aasland R."/>
            <person name="Huzurbazar S."/>
            <person name="Westhof E."/>
            <person name="Delsuc F."/>
            <person name="Lehrach H."/>
            <person name="Reinhardt R."/>
            <person name="Weissenbach J."/>
            <person name="Roy S.W."/>
            <person name="Artiguenave F."/>
            <person name="Postlethwait J.H."/>
            <person name="Manak J.R."/>
            <person name="Thompson E.M."/>
            <person name="Jaillon O."/>
            <person name="Du Pasquier L."/>
            <person name="Boudinot P."/>
            <person name="Liberles D.A."/>
            <person name="Volff J.N."/>
            <person name="Philippe H."/>
            <person name="Lenhard B."/>
            <person name="Roest Crollius H."/>
            <person name="Wincker P."/>
            <person name="Chourrout D."/>
        </authorList>
    </citation>
    <scope>NUCLEOTIDE SEQUENCE [LARGE SCALE GENOMIC DNA]</scope>
</reference>
<organism evidence="1">
    <name type="scientific">Oikopleura dioica</name>
    <name type="common">Tunicate</name>
    <dbReference type="NCBI Taxonomy" id="34765"/>
    <lineage>
        <taxon>Eukaryota</taxon>
        <taxon>Metazoa</taxon>
        <taxon>Chordata</taxon>
        <taxon>Tunicata</taxon>
        <taxon>Appendicularia</taxon>
        <taxon>Copelata</taxon>
        <taxon>Oikopleuridae</taxon>
        <taxon>Oikopleura</taxon>
    </lineage>
</organism>
<name>E4YWU7_OIKDI</name>
<gene>
    <name evidence="1" type="ORF">GSOID_T00020531001</name>
</gene>
<protein>
    <submittedName>
        <fullName evidence="1">Uncharacterized protein</fullName>
    </submittedName>
</protein>
<dbReference type="AlphaFoldDB" id="E4YWU7"/>
<dbReference type="EMBL" id="FN655707">
    <property type="protein sequence ID" value="CBY39930.1"/>
    <property type="molecule type" value="Genomic_DNA"/>
</dbReference>
<sequence length="17" mass="2123">VRFIRREPQSHQKRTGQ</sequence>
<evidence type="ECO:0000313" key="1">
    <source>
        <dbReference type="EMBL" id="CBY39930.1"/>
    </source>
</evidence>
<feature type="non-terminal residue" evidence="1">
    <location>
        <position position="1"/>
    </location>
</feature>